<evidence type="ECO:0008006" key="3">
    <source>
        <dbReference type="Google" id="ProtNLM"/>
    </source>
</evidence>
<dbReference type="EMBL" id="KV428209">
    <property type="protein sequence ID" value="KZT33945.1"/>
    <property type="molecule type" value="Genomic_DNA"/>
</dbReference>
<keyword evidence="2" id="KW-1185">Reference proteome</keyword>
<dbReference type="STRING" id="1314776.A0A165Z564"/>
<evidence type="ECO:0000313" key="2">
    <source>
        <dbReference type="Proteomes" id="UP000076798"/>
    </source>
</evidence>
<evidence type="ECO:0000313" key="1">
    <source>
        <dbReference type="EMBL" id="KZT33945.1"/>
    </source>
</evidence>
<dbReference type="Proteomes" id="UP000076798">
    <property type="component" value="Unassembled WGS sequence"/>
</dbReference>
<dbReference type="SUPFAM" id="SSF54909">
    <property type="entry name" value="Dimeric alpha+beta barrel"/>
    <property type="match status" value="1"/>
</dbReference>
<gene>
    <name evidence="1" type="ORF">SISSUDRAFT_1053584</name>
</gene>
<dbReference type="Gene3D" id="3.30.70.100">
    <property type="match status" value="2"/>
</dbReference>
<sequence length="219" mass="24168">MSFDSSPNVTEFLSMTLKAEHISDQSELKSITDVVEGQRSGGFQAQYLGFRLEQPDILQWFLNWDKLEDHKAFMASATYGPFKARAGGIRAAGGIFEMVHVPLSPWPPIAFEAPVTEVQMLHLKPGYSWETFKEPLLELVNACQTEGPGAVAGSASSGVAVEDEKLIVTVAGWDSAESHTAFAETERFKELAIAVREQVESKTSFHVTLTDRRVAEKFT</sequence>
<reference evidence="1 2" key="1">
    <citation type="journal article" date="2016" name="Mol. Biol. Evol.">
        <title>Comparative Genomics of Early-Diverging Mushroom-Forming Fungi Provides Insights into the Origins of Lignocellulose Decay Capabilities.</title>
        <authorList>
            <person name="Nagy L.G."/>
            <person name="Riley R."/>
            <person name="Tritt A."/>
            <person name="Adam C."/>
            <person name="Daum C."/>
            <person name="Floudas D."/>
            <person name="Sun H."/>
            <person name="Yadav J.S."/>
            <person name="Pangilinan J."/>
            <person name="Larsson K.H."/>
            <person name="Matsuura K."/>
            <person name="Barry K."/>
            <person name="Labutti K."/>
            <person name="Kuo R."/>
            <person name="Ohm R.A."/>
            <person name="Bhattacharya S.S."/>
            <person name="Shirouzu T."/>
            <person name="Yoshinaga Y."/>
            <person name="Martin F.M."/>
            <person name="Grigoriev I.V."/>
            <person name="Hibbett D.S."/>
        </authorList>
    </citation>
    <scope>NUCLEOTIDE SEQUENCE [LARGE SCALE GENOMIC DNA]</scope>
    <source>
        <strain evidence="1 2">HHB10207 ss-3</strain>
    </source>
</reference>
<dbReference type="OrthoDB" id="3830579at2759"/>
<protein>
    <recommendedName>
        <fullName evidence="3">ABM domain-containing protein</fullName>
    </recommendedName>
</protein>
<dbReference type="AlphaFoldDB" id="A0A165Z564"/>
<organism evidence="1 2">
    <name type="scientific">Sistotremastrum suecicum HHB10207 ss-3</name>
    <dbReference type="NCBI Taxonomy" id="1314776"/>
    <lineage>
        <taxon>Eukaryota</taxon>
        <taxon>Fungi</taxon>
        <taxon>Dikarya</taxon>
        <taxon>Basidiomycota</taxon>
        <taxon>Agaricomycotina</taxon>
        <taxon>Agaricomycetes</taxon>
        <taxon>Sistotremastrales</taxon>
        <taxon>Sistotremastraceae</taxon>
        <taxon>Sistotremastrum</taxon>
    </lineage>
</organism>
<name>A0A165Z564_9AGAM</name>
<accession>A0A165Z564</accession>
<proteinExistence type="predicted"/>
<dbReference type="InterPro" id="IPR011008">
    <property type="entry name" value="Dimeric_a/b-barrel"/>
</dbReference>